<organism evidence="3 4">
    <name type="scientific">Thanatephorus cucumeris (strain AG1-IA)</name>
    <name type="common">Rice sheath blight fungus</name>
    <name type="synonym">Rhizoctonia solani</name>
    <dbReference type="NCBI Taxonomy" id="983506"/>
    <lineage>
        <taxon>Eukaryota</taxon>
        <taxon>Fungi</taxon>
        <taxon>Dikarya</taxon>
        <taxon>Basidiomycota</taxon>
        <taxon>Agaricomycotina</taxon>
        <taxon>Agaricomycetes</taxon>
        <taxon>Cantharellales</taxon>
        <taxon>Ceratobasidiaceae</taxon>
        <taxon>Rhizoctonia</taxon>
        <taxon>Rhizoctonia solani AG-1</taxon>
    </lineage>
</organism>
<reference evidence="3 4" key="1">
    <citation type="journal article" date="2013" name="Nat. Commun.">
        <title>The evolution and pathogenic mechanisms of the rice sheath blight pathogen.</title>
        <authorList>
            <person name="Zheng A."/>
            <person name="Lin R."/>
            <person name="Xu L."/>
            <person name="Qin P."/>
            <person name="Tang C."/>
            <person name="Ai P."/>
            <person name="Zhang D."/>
            <person name="Liu Y."/>
            <person name="Sun Z."/>
            <person name="Feng H."/>
            <person name="Wang Y."/>
            <person name="Chen Y."/>
            <person name="Liang X."/>
            <person name="Fu R."/>
            <person name="Li Q."/>
            <person name="Zhang J."/>
            <person name="Yu X."/>
            <person name="Xie Z."/>
            <person name="Ding L."/>
            <person name="Guan P."/>
            <person name="Tang J."/>
            <person name="Liang Y."/>
            <person name="Wang S."/>
            <person name="Deng Q."/>
            <person name="Li S."/>
            <person name="Zhu J."/>
            <person name="Wang L."/>
            <person name="Liu H."/>
            <person name="Li P."/>
        </authorList>
    </citation>
    <scope>NUCLEOTIDE SEQUENCE [LARGE SCALE GENOMIC DNA]</scope>
    <source>
        <strain evidence="4">AG-1 IA</strain>
    </source>
</reference>
<feature type="region of interest" description="Disordered" evidence="1">
    <location>
        <begin position="113"/>
        <end position="135"/>
    </location>
</feature>
<dbReference type="HOGENOM" id="CLU_465530_0_0_1"/>
<name>L8X8R0_THACA</name>
<dbReference type="OrthoDB" id="2162994at2759"/>
<accession>L8X8R0</accession>
<dbReference type="InterPro" id="IPR000014">
    <property type="entry name" value="PAS"/>
</dbReference>
<dbReference type="AlphaFoldDB" id="L8X8R0"/>
<dbReference type="SUPFAM" id="SSF55785">
    <property type="entry name" value="PYP-like sensor domain (PAS domain)"/>
    <property type="match status" value="1"/>
</dbReference>
<dbReference type="OMA" id="HTDTIEM"/>
<evidence type="ECO:0000256" key="1">
    <source>
        <dbReference type="SAM" id="MobiDB-lite"/>
    </source>
</evidence>
<proteinExistence type="predicted"/>
<evidence type="ECO:0000259" key="2">
    <source>
        <dbReference type="PROSITE" id="PS50112"/>
    </source>
</evidence>
<feature type="compositionally biased region" description="Low complexity" evidence="1">
    <location>
        <begin position="156"/>
        <end position="170"/>
    </location>
</feature>
<feature type="compositionally biased region" description="Low complexity" evidence="1">
    <location>
        <begin position="114"/>
        <end position="126"/>
    </location>
</feature>
<dbReference type="EMBL" id="AFRT01000077">
    <property type="protein sequence ID" value="ELU45458.1"/>
    <property type="molecule type" value="Genomic_DNA"/>
</dbReference>
<comment type="caution">
    <text evidence="3">The sequence shown here is derived from an EMBL/GenBank/DDBJ whole genome shotgun (WGS) entry which is preliminary data.</text>
</comment>
<dbReference type="CDD" id="cd00130">
    <property type="entry name" value="PAS"/>
    <property type="match status" value="1"/>
</dbReference>
<dbReference type="PROSITE" id="PS50112">
    <property type="entry name" value="PAS"/>
    <property type="match status" value="1"/>
</dbReference>
<dbReference type="Gene3D" id="3.30.450.20">
    <property type="entry name" value="PAS domain"/>
    <property type="match status" value="1"/>
</dbReference>
<feature type="domain" description="PAS" evidence="2">
    <location>
        <begin position="33"/>
        <end position="79"/>
    </location>
</feature>
<feature type="region of interest" description="Disordered" evidence="1">
    <location>
        <begin position="317"/>
        <end position="341"/>
    </location>
</feature>
<dbReference type="SMART" id="SM00091">
    <property type="entry name" value="PAS"/>
    <property type="match status" value="1"/>
</dbReference>
<dbReference type="Proteomes" id="UP000011668">
    <property type="component" value="Unassembled WGS sequence"/>
</dbReference>
<sequence>MSLTALPQHPHNMTSKPPGVFEFTKRKKWADILISELSGSVLVVLNNADNILWASSAILELLGWREEEITERPFREFLHGRYDDAVPFGQHLKQAISSRTELFTYSRLRSKFASPRSSNQNSPRSPVAGPSKPTNSLGSFPLFELRGHAIYSKASGSASAASDPGPSSSSIDTKPNPNADPEASCFIIMARPYPSRNTTMLDSFLELKIENERLRQQLLNLRTSGGPSSPTLSSPGYQIAQIAPAGSPHGQSAPLASPGYTTNSLAGLNLVGNNASGDADAAYQPRSIHAMPQPPAATGLYYPAHANRLTSGAFDTPHASASYGGPNNNTGSAPISGRRGSIAEEVIESTEAGRTRKKVKKKAPQSVFTHAAQEQYVCVTCGRTDSPEWRKPKPCATRVAYGGLSVTLSARLTRSLETRGEEARLAKEAAIYEKAGMGSRRKGRYRVGSSRRIENVKGGRNDMKARGARKIRLRGEDRKHLGHAWPGEDATYTRKRALSTNMATAETIQDSTGADPGGSGPRGTRARWYLKYSRTCSSLAQPFRHPQTPPHSATGPVISYKSLYWTNAQIAYGPIQSSSPILSSVS</sequence>
<evidence type="ECO:0000313" key="3">
    <source>
        <dbReference type="EMBL" id="ELU45458.1"/>
    </source>
</evidence>
<gene>
    <name evidence="3" type="ORF">AG1IA_00520</name>
</gene>
<protein>
    <submittedName>
        <fullName evidence="3">PAS domain-containing protein</fullName>
    </submittedName>
</protein>
<dbReference type="STRING" id="983506.L8X8R0"/>
<dbReference type="InterPro" id="IPR035965">
    <property type="entry name" value="PAS-like_dom_sf"/>
</dbReference>
<keyword evidence="4" id="KW-1185">Reference proteome</keyword>
<feature type="region of interest" description="Disordered" evidence="1">
    <location>
        <begin position="156"/>
        <end position="182"/>
    </location>
</feature>
<evidence type="ECO:0000313" key="4">
    <source>
        <dbReference type="Proteomes" id="UP000011668"/>
    </source>
</evidence>